<reference evidence="2 3" key="1">
    <citation type="submission" date="2016-10" db="EMBL/GenBank/DDBJ databases">
        <authorList>
            <person name="de Groot N.N."/>
        </authorList>
    </citation>
    <scope>NUCLEOTIDE SEQUENCE [LARGE SCALE GENOMIC DNA]</scope>
    <source>
        <strain evidence="2 3">DSM 43794</strain>
    </source>
</reference>
<name>A0A1H1BV92_9ACTN</name>
<feature type="region of interest" description="Disordered" evidence="1">
    <location>
        <begin position="23"/>
        <end position="45"/>
    </location>
</feature>
<gene>
    <name evidence="2" type="ORF">SAMN04489764_1120</name>
</gene>
<dbReference type="AlphaFoldDB" id="A0A1H1BV92"/>
<evidence type="ECO:0000313" key="2">
    <source>
        <dbReference type="EMBL" id="SDQ55326.1"/>
    </source>
</evidence>
<dbReference type="EMBL" id="FNKK01000002">
    <property type="protein sequence ID" value="SDQ55326.1"/>
    <property type="molecule type" value="Genomic_DNA"/>
</dbReference>
<dbReference type="STRING" id="35622.SAMN04489764_1120"/>
<proteinExistence type="predicted"/>
<organism evidence="2 3">
    <name type="scientific">Thermostaphylospora chromogena</name>
    <dbReference type="NCBI Taxonomy" id="35622"/>
    <lineage>
        <taxon>Bacteria</taxon>
        <taxon>Bacillati</taxon>
        <taxon>Actinomycetota</taxon>
        <taxon>Actinomycetes</taxon>
        <taxon>Streptosporangiales</taxon>
        <taxon>Thermomonosporaceae</taxon>
        <taxon>Thermostaphylospora</taxon>
    </lineage>
</organism>
<evidence type="ECO:0000256" key="1">
    <source>
        <dbReference type="SAM" id="MobiDB-lite"/>
    </source>
</evidence>
<dbReference type="SUPFAM" id="SSF52540">
    <property type="entry name" value="P-loop containing nucleoside triphosphate hydrolases"/>
    <property type="match status" value="1"/>
</dbReference>
<keyword evidence="3" id="KW-1185">Reference proteome</keyword>
<evidence type="ECO:0000313" key="3">
    <source>
        <dbReference type="Proteomes" id="UP000217103"/>
    </source>
</evidence>
<dbReference type="Gene3D" id="3.40.50.300">
    <property type="entry name" value="P-loop containing nucleotide triphosphate hydrolases"/>
    <property type="match status" value="1"/>
</dbReference>
<accession>A0A1H1BV92</accession>
<sequence length="232" mass="25442">MRWNRVRALTVTAGSGRLVTPDIMGTVMGDTDGTDSAGETDGARRSGASVWVVSGPPGAGKSTACTALLSLLDPVPALLDKDTVYGGFVAAMLRAYGRPYGEREGPWYDEHIKRHEYAGLTAVAREIREHGCPVLLSGPFTGQVHDADRWERWVEELGGPPVHLIWMRSDAATLRRRLAERGLPRDRQKLDRFAEFLTAIRVDEPPVVPHIELDNRTGAAPLTDQLRARLGL</sequence>
<protein>
    <submittedName>
        <fullName evidence="2">AAA domain-containing protein</fullName>
    </submittedName>
</protein>
<dbReference type="Pfam" id="PF13671">
    <property type="entry name" value="AAA_33"/>
    <property type="match status" value="1"/>
</dbReference>
<dbReference type="Proteomes" id="UP000217103">
    <property type="component" value="Unassembled WGS sequence"/>
</dbReference>
<dbReference type="InterPro" id="IPR027417">
    <property type="entry name" value="P-loop_NTPase"/>
</dbReference>